<gene>
    <name evidence="1" type="ORF">EG346_05815</name>
</gene>
<keyword evidence="2" id="KW-1185">Reference proteome</keyword>
<organism evidence="1 2">
    <name type="scientific">Chryseobacterium carnipullorum</name>
    <dbReference type="NCBI Taxonomy" id="1124835"/>
    <lineage>
        <taxon>Bacteria</taxon>
        <taxon>Pseudomonadati</taxon>
        <taxon>Bacteroidota</taxon>
        <taxon>Flavobacteriia</taxon>
        <taxon>Flavobacteriales</taxon>
        <taxon>Weeksellaceae</taxon>
        <taxon>Chryseobacterium group</taxon>
        <taxon>Chryseobacterium</taxon>
    </lineage>
</organism>
<evidence type="ECO:0000313" key="1">
    <source>
        <dbReference type="EMBL" id="AZA47736.1"/>
    </source>
</evidence>
<accession>A0A3G6M1Y6</accession>
<dbReference type="EMBL" id="CP033920">
    <property type="protein sequence ID" value="AZA47736.1"/>
    <property type="molecule type" value="Genomic_DNA"/>
</dbReference>
<proteinExistence type="predicted"/>
<dbReference type="Proteomes" id="UP000273270">
    <property type="component" value="Chromosome"/>
</dbReference>
<sequence length="848" mass="96584">MGTFDDEFGDLSQYKILSFEEVNQGFEGNKDPLQGIKSTSFAEISFEKKFGIENKCNEEKLGVFYHGQMRIDELISDLHKNSNNERFFFNFGNYAVNYGFGLNKENPAMIKKMMEASYNDISRSTPYQYYKNQHRRDAKADIYLNMMACHVDILQPGYLFYLDVASQTIEFRIEYVYSNYIKLRNFDNNTSSNKDYELNNKYNAIVVIAKNALDFVMLASPADEDYLKEKIIRLFAQEALKASSQAEVKFLYENMPDFVTAKLLETLGIDNKDTSKEGHEDLIWSHLEILSRGMENQDLFSWNLDFSGAMLNILKVFGNSKFLFKKFKSNQTFVKKIFENLEGESVINGEKSSNKIAFASFISTLCLHNGMEDLRKIDKAFSFGKYKGVNSDDNLPREEKGNEFFLQKEKEVPTIDFLPIESFNEIIPDDDSGTYYHPMDMVLLVDADSKEKYPDIAAAILVKAIADAHEEQEREKIKRIGFDILGIVLGAIALATSGNPIIIAAAVSDVVVNTTDAIVQGFDKDIMALDGGTEFLQEWNTVYYSANLASAVIALPELFANGMKLIQLARTTGMTKAINFIKACLVKIILEKNIITFTGNTLKEGKAWVRVLDAEEAIKAAAFYFNNTNLIRLYDKGVVIVEVAENGKKEFAFIYKNEVVLRGIATEKNYKNIVYGFYRDLYHPFKLIQKLEELRVAAFCKRMPKITNKDPLDSLPKESFILSYTFDSNGIFKQSTGHVFKSREYDFVITKSGELRIGNKHHFLGDRQEVLAAGSMSFKNGRISELHNLSGHYRPTIDEAERLVKILDGIGIPIKRARYDIFLIEVNGEGFVTKFKIDKRIFIGNLNN</sequence>
<dbReference type="OrthoDB" id="1332052at2"/>
<dbReference type="KEGG" id="ccau:EG346_05815"/>
<name>A0A3G6M1Y6_CHRCU</name>
<dbReference type="AlphaFoldDB" id="A0A3G6M1Y6"/>
<protein>
    <submittedName>
        <fullName evidence="1">Uncharacterized protein</fullName>
    </submittedName>
</protein>
<evidence type="ECO:0000313" key="2">
    <source>
        <dbReference type="Proteomes" id="UP000273270"/>
    </source>
</evidence>
<dbReference type="RefSeq" id="WP_123877287.1">
    <property type="nucleotide sequence ID" value="NZ_CP033920.1"/>
</dbReference>
<reference evidence="2" key="1">
    <citation type="submission" date="2018-11" db="EMBL/GenBank/DDBJ databases">
        <title>Proposal to divide the Flavobacteriaceae and reorganize its genera based on Amino Acid Identity values calculated from whole genome sequences.</title>
        <authorList>
            <person name="Nicholson A.C."/>
            <person name="Gulvik C.A."/>
            <person name="Whitney A.M."/>
            <person name="Humrighouse B.W."/>
            <person name="Bell M."/>
            <person name="Holmes B."/>
            <person name="Steigerwalt A.G."/>
            <person name="Villarma A."/>
            <person name="Sheth M."/>
            <person name="Batra D."/>
            <person name="Pryor J."/>
            <person name="Bernardet J.-F."/>
            <person name="Hugo C."/>
            <person name="Kampfer P."/>
            <person name="Newman J."/>
            <person name="McQuiston J.R."/>
        </authorList>
    </citation>
    <scope>NUCLEOTIDE SEQUENCE [LARGE SCALE GENOMIC DNA]</scope>
    <source>
        <strain evidence="2">G0188</strain>
    </source>
</reference>